<keyword evidence="2" id="KW-1185">Reference proteome</keyword>
<protein>
    <submittedName>
        <fullName evidence="1">Uncharacterized protein</fullName>
    </submittedName>
</protein>
<reference evidence="1 2" key="1">
    <citation type="journal article" date="2023" name="G3 (Bethesda)">
        <title>A chromosome-length genome assembly and annotation of blackberry (Rubus argutus, cv. 'Hillquist').</title>
        <authorList>
            <person name="Bruna T."/>
            <person name="Aryal R."/>
            <person name="Dudchenko O."/>
            <person name="Sargent D.J."/>
            <person name="Mead D."/>
            <person name="Buti M."/>
            <person name="Cavallini A."/>
            <person name="Hytonen T."/>
            <person name="Andres J."/>
            <person name="Pham M."/>
            <person name="Weisz D."/>
            <person name="Mascagni F."/>
            <person name="Usai G."/>
            <person name="Natali L."/>
            <person name="Bassil N."/>
            <person name="Fernandez G.E."/>
            <person name="Lomsadze A."/>
            <person name="Armour M."/>
            <person name="Olukolu B."/>
            <person name="Poorten T."/>
            <person name="Britton C."/>
            <person name="Davik J."/>
            <person name="Ashrafi H."/>
            <person name="Aiden E.L."/>
            <person name="Borodovsky M."/>
            <person name="Worthington M."/>
        </authorList>
    </citation>
    <scope>NUCLEOTIDE SEQUENCE [LARGE SCALE GENOMIC DNA]</scope>
    <source>
        <strain evidence="1">PI 553951</strain>
    </source>
</reference>
<name>A0AAW1VX15_RUBAR</name>
<accession>A0AAW1VX15</accession>
<evidence type="ECO:0000313" key="1">
    <source>
        <dbReference type="EMBL" id="KAK9912290.1"/>
    </source>
</evidence>
<evidence type="ECO:0000313" key="2">
    <source>
        <dbReference type="Proteomes" id="UP001457282"/>
    </source>
</evidence>
<sequence length="67" mass="7372">MVAFPCCTVHYQKPAAPNLPRHAAHGLTKLLPVQYLQFSNQKSQSEPTTVAANLLCRRPLSCPCLPL</sequence>
<comment type="caution">
    <text evidence="1">The sequence shown here is derived from an EMBL/GenBank/DDBJ whole genome shotgun (WGS) entry which is preliminary data.</text>
</comment>
<proteinExistence type="predicted"/>
<dbReference type="AlphaFoldDB" id="A0AAW1VX15"/>
<dbReference type="EMBL" id="JBEDUW010000007">
    <property type="protein sequence ID" value="KAK9912290.1"/>
    <property type="molecule type" value="Genomic_DNA"/>
</dbReference>
<gene>
    <name evidence="1" type="ORF">M0R45_036160</name>
</gene>
<organism evidence="1 2">
    <name type="scientific">Rubus argutus</name>
    <name type="common">Southern blackberry</name>
    <dbReference type="NCBI Taxonomy" id="59490"/>
    <lineage>
        <taxon>Eukaryota</taxon>
        <taxon>Viridiplantae</taxon>
        <taxon>Streptophyta</taxon>
        <taxon>Embryophyta</taxon>
        <taxon>Tracheophyta</taxon>
        <taxon>Spermatophyta</taxon>
        <taxon>Magnoliopsida</taxon>
        <taxon>eudicotyledons</taxon>
        <taxon>Gunneridae</taxon>
        <taxon>Pentapetalae</taxon>
        <taxon>rosids</taxon>
        <taxon>fabids</taxon>
        <taxon>Rosales</taxon>
        <taxon>Rosaceae</taxon>
        <taxon>Rosoideae</taxon>
        <taxon>Rosoideae incertae sedis</taxon>
        <taxon>Rubus</taxon>
    </lineage>
</organism>
<dbReference type="Proteomes" id="UP001457282">
    <property type="component" value="Unassembled WGS sequence"/>
</dbReference>